<dbReference type="Pfam" id="PF01047">
    <property type="entry name" value="MarR"/>
    <property type="match status" value="1"/>
</dbReference>
<sequence>MRTELLDTVSECFMTAVPLIKKKLFRSFSLDNIPFQLSRSNLEVLLSLYELRSASVTELCNQLRISRPNMTPLIDKLVYHELAERTTSTEDRRVVKIAITSGGDQLCKDLQKRLTEQIRLKLDSLNDDDLLELRKCMASLQSIASKIQW</sequence>
<protein>
    <submittedName>
        <fullName evidence="5">MarR family transcriptional regulator</fullName>
    </submittedName>
</protein>
<organism evidence="5 6">
    <name type="scientific">Cohnella cholangitidis</name>
    <dbReference type="NCBI Taxonomy" id="2598458"/>
    <lineage>
        <taxon>Bacteria</taxon>
        <taxon>Bacillati</taxon>
        <taxon>Bacillota</taxon>
        <taxon>Bacilli</taxon>
        <taxon>Bacillales</taxon>
        <taxon>Paenibacillaceae</taxon>
        <taxon>Cohnella</taxon>
    </lineage>
</organism>
<dbReference type="InterPro" id="IPR036390">
    <property type="entry name" value="WH_DNA-bd_sf"/>
</dbReference>
<dbReference type="GO" id="GO:0003700">
    <property type="term" value="F:DNA-binding transcription factor activity"/>
    <property type="evidence" value="ECO:0007669"/>
    <property type="project" value="InterPro"/>
</dbReference>
<feature type="domain" description="HTH marR-type" evidence="4">
    <location>
        <begin position="1"/>
        <end position="142"/>
    </location>
</feature>
<keyword evidence="6" id="KW-1185">Reference proteome</keyword>
<evidence type="ECO:0000256" key="3">
    <source>
        <dbReference type="ARBA" id="ARBA00023163"/>
    </source>
</evidence>
<evidence type="ECO:0000256" key="1">
    <source>
        <dbReference type="ARBA" id="ARBA00023015"/>
    </source>
</evidence>
<dbReference type="PROSITE" id="PS50995">
    <property type="entry name" value="HTH_MARR_2"/>
    <property type="match status" value="1"/>
</dbReference>
<gene>
    <name evidence="5" type="ORF">FPL14_12235</name>
</gene>
<dbReference type="PRINTS" id="PR00598">
    <property type="entry name" value="HTHMARR"/>
</dbReference>
<evidence type="ECO:0000256" key="2">
    <source>
        <dbReference type="ARBA" id="ARBA00023125"/>
    </source>
</evidence>
<keyword evidence="1" id="KW-0805">Transcription regulation</keyword>
<proteinExistence type="predicted"/>
<keyword evidence="2" id="KW-0238">DNA-binding</keyword>
<name>A0A7G5BY32_9BACL</name>
<dbReference type="GO" id="GO:0003677">
    <property type="term" value="F:DNA binding"/>
    <property type="evidence" value="ECO:0007669"/>
    <property type="project" value="UniProtKB-KW"/>
</dbReference>
<evidence type="ECO:0000313" key="5">
    <source>
        <dbReference type="EMBL" id="QMV41866.1"/>
    </source>
</evidence>
<reference evidence="5 6" key="1">
    <citation type="submission" date="2019-07" db="EMBL/GenBank/DDBJ databases">
        <authorList>
            <person name="Kim J.K."/>
            <person name="Cheong H.-M."/>
            <person name="Choi Y."/>
            <person name="Hwang K.J."/>
            <person name="Lee S."/>
            <person name="Choi C."/>
        </authorList>
    </citation>
    <scope>NUCLEOTIDE SEQUENCE [LARGE SCALE GENOMIC DNA]</scope>
    <source>
        <strain evidence="5 6">KS 22</strain>
    </source>
</reference>
<dbReference type="PANTHER" id="PTHR42756">
    <property type="entry name" value="TRANSCRIPTIONAL REGULATOR, MARR"/>
    <property type="match status" value="1"/>
</dbReference>
<evidence type="ECO:0000313" key="6">
    <source>
        <dbReference type="Proteomes" id="UP000515679"/>
    </source>
</evidence>
<dbReference type="Gene3D" id="1.10.10.10">
    <property type="entry name" value="Winged helix-like DNA-binding domain superfamily/Winged helix DNA-binding domain"/>
    <property type="match status" value="1"/>
</dbReference>
<dbReference type="Proteomes" id="UP000515679">
    <property type="component" value="Chromosome"/>
</dbReference>
<dbReference type="PANTHER" id="PTHR42756:SF1">
    <property type="entry name" value="TRANSCRIPTIONAL REPRESSOR OF EMRAB OPERON"/>
    <property type="match status" value="1"/>
</dbReference>
<dbReference type="InterPro" id="IPR000835">
    <property type="entry name" value="HTH_MarR-typ"/>
</dbReference>
<dbReference type="RefSeq" id="WP_182303203.1">
    <property type="nucleotide sequence ID" value="NZ_CP041969.1"/>
</dbReference>
<dbReference type="AlphaFoldDB" id="A0A7G5BY32"/>
<evidence type="ECO:0000259" key="4">
    <source>
        <dbReference type="PROSITE" id="PS50995"/>
    </source>
</evidence>
<dbReference type="KEGG" id="cchl:FPL14_12235"/>
<dbReference type="SUPFAM" id="SSF46785">
    <property type="entry name" value="Winged helix' DNA-binding domain"/>
    <property type="match status" value="1"/>
</dbReference>
<dbReference type="InterPro" id="IPR036388">
    <property type="entry name" value="WH-like_DNA-bd_sf"/>
</dbReference>
<accession>A0A7G5BY32</accession>
<keyword evidence="3" id="KW-0804">Transcription</keyword>
<dbReference type="EMBL" id="CP041969">
    <property type="protein sequence ID" value="QMV41866.1"/>
    <property type="molecule type" value="Genomic_DNA"/>
</dbReference>
<dbReference type="SMART" id="SM00347">
    <property type="entry name" value="HTH_MARR"/>
    <property type="match status" value="1"/>
</dbReference>